<dbReference type="Proteomes" id="UP000695000">
    <property type="component" value="Unplaced"/>
</dbReference>
<feature type="domain" description="D-isomer specific 2-hydroxyacid dehydrogenase NAD-binding" evidence="4">
    <location>
        <begin position="112"/>
        <end position="289"/>
    </location>
</feature>
<evidence type="ECO:0000256" key="1">
    <source>
        <dbReference type="ARBA" id="ARBA00023002"/>
    </source>
</evidence>
<dbReference type="Pfam" id="PF02826">
    <property type="entry name" value="2-Hacid_dh_C"/>
    <property type="match status" value="1"/>
</dbReference>
<dbReference type="Pfam" id="PF00389">
    <property type="entry name" value="2-Hacid_dh"/>
    <property type="match status" value="1"/>
</dbReference>
<sequence>MSKPKVLITHCEVPSSAIDLLRTDCDLIINDEKPYPNIDQIKAKAKGVDAILWSSKLKLNEDVLNAAGPQMKVVATMSAGVDNIDLNVLRKNEVKLANTPIVLNESVADLAIGLALAACRRFTEGREIITSAKWTFGPQWFLGRDLFQARVGIVGFGGIGQAIARRLKAFDVTEIMYSGHSEKEEAVALGAKLVDFQLLCLQSDFIFACCPLNDETRGMFNAKAFGWMHKSAVFVNVGRGELVVQKDLVKALQTNNLLGAGLDVMTPEPLPKDHELLKLSNCVLTPHVASATKRTRDAMAELCAQNILRGLGGEEMFTPVP</sequence>
<evidence type="ECO:0000313" key="6">
    <source>
        <dbReference type="RefSeq" id="XP_017778626.1"/>
    </source>
</evidence>
<evidence type="ECO:0000256" key="2">
    <source>
        <dbReference type="RuleBase" id="RU003719"/>
    </source>
</evidence>
<organism evidence="5 6">
    <name type="scientific">Nicrophorus vespilloides</name>
    <name type="common">Boreal carrion beetle</name>
    <dbReference type="NCBI Taxonomy" id="110193"/>
    <lineage>
        <taxon>Eukaryota</taxon>
        <taxon>Metazoa</taxon>
        <taxon>Ecdysozoa</taxon>
        <taxon>Arthropoda</taxon>
        <taxon>Hexapoda</taxon>
        <taxon>Insecta</taxon>
        <taxon>Pterygota</taxon>
        <taxon>Neoptera</taxon>
        <taxon>Endopterygota</taxon>
        <taxon>Coleoptera</taxon>
        <taxon>Polyphaga</taxon>
        <taxon>Staphyliniformia</taxon>
        <taxon>Silphidae</taxon>
        <taxon>Nicrophorinae</taxon>
        <taxon>Nicrophorus</taxon>
    </lineage>
</organism>
<dbReference type="InterPro" id="IPR029753">
    <property type="entry name" value="D-isomer_DH_CS"/>
</dbReference>
<dbReference type="PANTHER" id="PTHR10996">
    <property type="entry name" value="2-HYDROXYACID DEHYDROGENASE-RELATED"/>
    <property type="match status" value="1"/>
</dbReference>
<dbReference type="PROSITE" id="PS00671">
    <property type="entry name" value="D_2_HYDROXYACID_DH_3"/>
    <property type="match status" value="1"/>
</dbReference>
<dbReference type="RefSeq" id="XP_017778626.1">
    <property type="nucleotide sequence ID" value="XM_017923137.1"/>
</dbReference>
<accession>A0ABM1MVM6</accession>
<dbReference type="Gene3D" id="3.40.50.720">
    <property type="entry name" value="NAD(P)-binding Rossmann-like Domain"/>
    <property type="match status" value="2"/>
</dbReference>
<evidence type="ECO:0000313" key="5">
    <source>
        <dbReference type="Proteomes" id="UP000695000"/>
    </source>
</evidence>
<evidence type="ECO:0000259" key="4">
    <source>
        <dbReference type="Pfam" id="PF02826"/>
    </source>
</evidence>
<protein>
    <submittedName>
        <fullName evidence="6">Glyoxylate reductase/hydroxypyruvate reductase-like</fullName>
    </submittedName>
</protein>
<reference evidence="6" key="1">
    <citation type="submission" date="2025-08" db="UniProtKB">
        <authorList>
            <consortium name="RefSeq"/>
        </authorList>
    </citation>
    <scope>IDENTIFICATION</scope>
    <source>
        <tissue evidence="6">Whole Larva</tissue>
    </source>
</reference>
<dbReference type="SUPFAM" id="SSF52283">
    <property type="entry name" value="Formate/glycerate dehydrogenase catalytic domain-like"/>
    <property type="match status" value="1"/>
</dbReference>
<dbReference type="GeneID" id="108564184"/>
<evidence type="ECO:0000259" key="3">
    <source>
        <dbReference type="Pfam" id="PF00389"/>
    </source>
</evidence>
<dbReference type="InterPro" id="IPR006140">
    <property type="entry name" value="D-isomer_DH_NAD-bd"/>
</dbReference>
<keyword evidence="1 2" id="KW-0560">Oxidoreductase</keyword>
<dbReference type="InterPro" id="IPR050223">
    <property type="entry name" value="D-isomer_2-hydroxyacid_DH"/>
</dbReference>
<gene>
    <name evidence="6" type="primary">LOC108564184</name>
</gene>
<dbReference type="PANTHER" id="PTHR10996:SF119">
    <property type="entry name" value="FI03731P-RELATED"/>
    <property type="match status" value="1"/>
</dbReference>
<feature type="domain" description="D-isomer specific 2-hydroxyacid dehydrogenase catalytic" evidence="3">
    <location>
        <begin position="6"/>
        <end position="319"/>
    </location>
</feature>
<proteinExistence type="inferred from homology"/>
<keyword evidence="5" id="KW-1185">Reference proteome</keyword>
<dbReference type="CDD" id="cd05301">
    <property type="entry name" value="GDH"/>
    <property type="match status" value="1"/>
</dbReference>
<dbReference type="InterPro" id="IPR036291">
    <property type="entry name" value="NAD(P)-bd_dom_sf"/>
</dbReference>
<comment type="similarity">
    <text evidence="2">Belongs to the D-isomer specific 2-hydroxyacid dehydrogenase family.</text>
</comment>
<dbReference type="SUPFAM" id="SSF51735">
    <property type="entry name" value="NAD(P)-binding Rossmann-fold domains"/>
    <property type="match status" value="1"/>
</dbReference>
<dbReference type="InterPro" id="IPR006139">
    <property type="entry name" value="D-isomer_2_OHA_DH_cat_dom"/>
</dbReference>
<name>A0ABM1MVM6_NICVS</name>